<sequence>MLLLQQQQHHHHQPQLTAKKMDCGEPGACGPVTSTRSRTYHMIIFMHHSNLTLDNISDSESGALKLRGKCDLDADPSLNPDPDSDTDGDTNAESDSESDPVGDACLCLVCLWFVTRIDIDGLTEDFPPASSDHYRITLSSAWAGSPLGCQMSGLDGLI</sequence>
<dbReference type="EMBL" id="CM000363">
    <property type="protein sequence ID" value="EDX10009.1"/>
    <property type="molecule type" value="Genomic_DNA"/>
</dbReference>
<organism evidence="2 3">
    <name type="scientific">Drosophila simulans</name>
    <name type="common">Fruit fly</name>
    <dbReference type="NCBI Taxonomy" id="7240"/>
    <lineage>
        <taxon>Eukaryota</taxon>
        <taxon>Metazoa</taxon>
        <taxon>Ecdysozoa</taxon>
        <taxon>Arthropoda</taxon>
        <taxon>Hexapoda</taxon>
        <taxon>Insecta</taxon>
        <taxon>Pterygota</taxon>
        <taxon>Neoptera</taxon>
        <taxon>Endopterygota</taxon>
        <taxon>Diptera</taxon>
        <taxon>Brachycera</taxon>
        <taxon>Muscomorpha</taxon>
        <taxon>Ephydroidea</taxon>
        <taxon>Drosophilidae</taxon>
        <taxon>Drosophila</taxon>
        <taxon>Sophophora</taxon>
    </lineage>
</organism>
<proteinExistence type="predicted"/>
<protein>
    <submittedName>
        <fullName evidence="2">GD14269</fullName>
    </submittedName>
</protein>
<name>B4QPL8_DROSI</name>
<reference evidence="2 3" key="1">
    <citation type="journal article" date="2007" name="Nature">
        <title>Evolution of genes and genomes on the Drosophila phylogeny.</title>
        <authorList>
            <consortium name="Drosophila 12 Genomes Consortium"/>
            <person name="Clark A.G."/>
            <person name="Eisen M.B."/>
            <person name="Smith D.R."/>
            <person name="Bergman C.M."/>
            <person name="Oliver B."/>
            <person name="Markow T.A."/>
            <person name="Kaufman T.C."/>
            <person name="Kellis M."/>
            <person name="Gelbart W."/>
            <person name="Iyer V.N."/>
            <person name="Pollard D.A."/>
            <person name="Sackton T.B."/>
            <person name="Larracuente A.M."/>
            <person name="Singh N.D."/>
            <person name="Abad J.P."/>
            <person name="Abt D.N."/>
            <person name="Adryan B."/>
            <person name="Aguade M."/>
            <person name="Akashi H."/>
            <person name="Anderson W.W."/>
            <person name="Aquadro C.F."/>
            <person name="Ardell D.H."/>
            <person name="Arguello R."/>
            <person name="Artieri C.G."/>
            <person name="Barbash D.A."/>
            <person name="Barker D."/>
            <person name="Barsanti P."/>
            <person name="Batterham P."/>
            <person name="Batzoglou S."/>
            <person name="Begun D."/>
            <person name="Bhutkar A."/>
            <person name="Blanco E."/>
            <person name="Bosak S.A."/>
            <person name="Bradley R.K."/>
            <person name="Brand A.D."/>
            <person name="Brent M.R."/>
            <person name="Brooks A.N."/>
            <person name="Brown R.H."/>
            <person name="Butlin R.K."/>
            <person name="Caggese C."/>
            <person name="Calvi B.R."/>
            <person name="Bernardo de Carvalho A."/>
            <person name="Caspi A."/>
            <person name="Castrezana S."/>
            <person name="Celniker S.E."/>
            <person name="Chang J.L."/>
            <person name="Chapple C."/>
            <person name="Chatterji S."/>
            <person name="Chinwalla A."/>
            <person name="Civetta A."/>
            <person name="Clifton S.W."/>
            <person name="Comeron J.M."/>
            <person name="Costello J.C."/>
            <person name="Coyne J.A."/>
            <person name="Daub J."/>
            <person name="David R.G."/>
            <person name="Delcher A.L."/>
            <person name="Delehaunty K."/>
            <person name="Do C.B."/>
            <person name="Ebling H."/>
            <person name="Edwards K."/>
            <person name="Eickbush T."/>
            <person name="Evans J.D."/>
            <person name="Filipski A."/>
            <person name="Findeiss S."/>
            <person name="Freyhult E."/>
            <person name="Fulton L."/>
            <person name="Fulton R."/>
            <person name="Garcia A.C."/>
            <person name="Gardiner A."/>
            <person name="Garfield D.A."/>
            <person name="Garvin B.E."/>
            <person name="Gibson G."/>
            <person name="Gilbert D."/>
            <person name="Gnerre S."/>
            <person name="Godfrey J."/>
            <person name="Good R."/>
            <person name="Gotea V."/>
            <person name="Gravely B."/>
            <person name="Greenberg A.J."/>
            <person name="Griffiths-Jones S."/>
            <person name="Gross S."/>
            <person name="Guigo R."/>
            <person name="Gustafson E.A."/>
            <person name="Haerty W."/>
            <person name="Hahn M.W."/>
            <person name="Halligan D.L."/>
            <person name="Halpern A.L."/>
            <person name="Halter G.M."/>
            <person name="Han M.V."/>
            <person name="Heger A."/>
            <person name="Hillier L."/>
            <person name="Hinrichs A.S."/>
            <person name="Holmes I."/>
            <person name="Hoskins R.A."/>
            <person name="Hubisz M.J."/>
            <person name="Hultmark D."/>
            <person name="Huntley M.A."/>
            <person name="Jaffe D.B."/>
            <person name="Jagadeeshan S."/>
            <person name="Jeck W.R."/>
            <person name="Johnson J."/>
            <person name="Jones C.D."/>
            <person name="Jordan W.C."/>
            <person name="Karpen G.H."/>
            <person name="Kataoka E."/>
            <person name="Keightley P.D."/>
            <person name="Kheradpour P."/>
            <person name="Kirkness E.F."/>
            <person name="Koerich L.B."/>
            <person name="Kristiansen K."/>
            <person name="Kudrna D."/>
            <person name="Kulathinal R.J."/>
            <person name="Kumar S."/>
            <person name="Kwok R."/>
            <person name="Lander E."/>
            <person name="Langley C.H."/>
            <person name="Lapoint R."/>
            <person name="Lazzaro B.P."/>
            <person name="Lee S.J."/>
            <person name="Levesque L."/>
            <person name="Li R."/>
            <person name="Lin C.F."/>
            <person name="Lin M.F."/>
            <person name="Lindblad-Toh K."/>
            <person name="Llopart A."/>
            <person name="Long M."/>
            <person name="Low L."/>
            <person name="Lozovsky E."/>
            <person name="Lu J."/>
            <person name="Luo M."/>
            <person name="Machado C.A."/>
            <person name="Makalowski W."/>
            <person name="Marzo M."/>
            <person name="Matsuda M."/>
            <person name="Matzkin L."/>
            <person name="McAllister B."/>
            <person name="McBride C.S."/>
            <person name="McKernan B."/>
            <person name="McKernan K."/>
            <person name="Mendez-Lago M."/>
            <person name="Minx P."/>
            <person name="Mollenhauer M.U."/>
            <person name="Montooth K."/>
            <person name="Mount S.M."/>
            <person name="Mu X."/>
            <person name="Myers E."/>
            <person name="Negre B."/>
            <person name="Newfeld S."/>
            <person name="Nielsen R."/>
            <person name="Noor M.A."/>
            <person name="O'Grady P."/>
            <person name="Pachter L."/>
            <person name="Papaceit M."/>
            <person name="Parisi M.J."/>
            <person name="Parisi M."/>
            <person name="Parts L."/>
            <person name="Pedersen J.S."/>
            <person name="Pesole G."/>
            <person name="Phillippy A.M."/>
            <person name="Ponting C.P."/>
            <person name="Pop M."/>
            <person name="Porcelli D."/>
            <person name="Powell J.R."/>
            <person name="Prohaska S."/>
            <person name="Pruitt K."/>
            <person name="Puig M."/>
            <person name="Quesneville H."/>
            <person name="Ram K.R."/>
            <person name="Rand D."/>
            <person name="Rasmussen M.D."/>
            <person name="Reed L.K."/>
            <person name="Reenan R."/>
            <person name="Reily A."/>
            <person name="Remington K.A."/>
            <person name="Rieger T.T."/>
            <person name="Ritchie M.G."/>
            <person name="Robin C."/>
            <person name="Rogers Y.H."/>
            <person name="Rohde C."/>
            <person name="Rozas J."/>
            <person name="Rubenfield M.J."/>
            <person name="Ruiz A."/>
            <person name="Russo S."/>
            <person name="Salzberg S.L."/>
            <person name="Sanchez-Gracia A."/>
            <person name="Saranga D.J."/>
            <person name="Sato H."/>
            <person name="Schaeffer S.W."/>
            <person name="Schatz M.C."/>
            <person name="Schlenke T."/>
            <person name="Schwartz R."/>
            <person name="Segarra C."/>
            <person name="Singh R.S."/>
            <person name="Sirot L."/>
            <person name="Sirota M."/>
            <person name="Sisneros N.B."/>
            <person name="Smith C.D."/>
            <person name="Smith T.F."/>
            <person name="Spieth J."/>
            <person name="Stage D.E."/>
            <person name="Stark A."/>
            <person name="Stephan W."/>
            <person name="Strausberg R.L."/>
            <person name="Strempel S."/>
            <person name="Sturgill D."/>
            <person name="Sutton G."/>
            <person name="Sutton G.G."/>
            <person name="Tao W."/>
            <person name="Teichmann S."/>
            <person name="Tobari Y.N."/>
            <person name="Tomimura Y."/>
            <person name="Tsolas J.M."/>
            <person name="Valente V.L."/>
            <person name="Venter E."/>
            <person name="Venter J.C."/>
            <person name="Vicario S."/>
            <person name="Vieira F.G."/>
            <person name="Vilella A.J."/>
            <person name="Villasante A."/>
            <person name="Walenz B."/>
            <person name="Wang J."/>
            <person name="Wasserman M."/>
            <person name="Watts T."/>
            <person name="Wilson D."/>
            <person name="Wilson R.K."/>
            <person name="Wing R.A."/>
            <person name="Wolfner M.F."/>
            <person name="Wong A."/>
            <person name="Wong G.K."/>
            <person name="Wu C.I."/>
            <person name="Wu G."/>
            <person name="Yamamoto D."/>
            <person name="Yang H.P."/>
            <person name="Yang S.P."/>
            <person name="Yorke J.A."/>
            <person name="Yoshida K."/>
            <person name="Zdobnov E."/>
            <person name="Zhang P."/>
            <person name="Zhang Y."/>
            <person name="Zimin A.V."/>
            <person name="Baldwin J."/>
            <person name="Abdouelleil A."/>
            <person name="Abdulkadir J."/>
            <person name="Abebe A."/>
            <person name="Abera B."/>
            <person name="Abreu J."/>
            <person name="Acer S.C."/>
            <person name="Aftuck L."/>
            <person name="Alexander A."/>
            <person name="An P."/>
            <person name="Anderson E."/>
            <person name="Anderson S."/>
            <person name="Arachi H."/>
            <person name="Azer M."/>
            <person name="Bachantsang P."/>
            <person name="Barry A."/>
            <person name="Bayul T."/>
            <person name="Berlin A."/>
            <person name="Bessette D."/>
            <person name="Bloom T."/>
            <person name="Blye J."/>
            <person name="Boguslavskiy L."/>
            <person name="Bonnet C."/>
            <person name="Boukhgalter B."/>
            <person name="Bourzgui I."/>
            <person name="Brown A."/>
            <person name="Cahill P."/>
            <person name="Channer S."/>
            <person name="Cheshatsang Y."/>
            <person name="Chuda L."/>
            <person name="Citroen M."/>
            <person name="Collymore A."/>
            <person name="Cooke P."/>
            <person name="Costello M."/>
            <person name="D'Aco K."/>
            <person name="Daza R."/>
            <person name="De Haan G."/>
            <person name="DeGray S."/>
            <person name="DeMaso C."/>
            <person name="Dhargay N."/>
            <person name="Dooley K."/>
            <person name="Dooley E."/>
            <person name="Doricent M."/>
            <person name="Dorje P."/>
            <person name="Dorjee K."/>
            <person name="Dupes A."/>
            <person name="Elong R."/>
            <person name="Falk J."/>
            <person name="Farina A."/>
            <person name="Faro S."/>
            <person name="Ferguson D."/>
            <person name="Fisher S."/>
            <person name="Foley C.D."/>
            <person name="Franke A."/>
            <person name="Friedrich D."/>
            <person name="Gadbois L."/>
            <person name="Gearin G."/>
            <person name="Gearin C.R."/>
            <person name="Giannoukos G."/>
            <person name="Goode T."/>
            <person name="Graham J."/>
            <person name="Grandbois E."/>
            <person name="Grewal S."/>
            <person name="Gyaltsen K."/>
            <person name="Hafez N."/>
            <person name="Hagos B."/>
            <person name="Hall J."/>
            <person name="Henson C."/>
            <person name="Hollinger A."/>
            <person name="Honan T."/>
            <person name="Huard M.D."/>
            <person name="Hughes L."/>
            <person name="Hurhula B."/>
            <person name="Husby M.E."/>
            <person name="Kamat A."/>
            <person name="Kanga B."/>
            <person name="Kashin S."/>
            <person name="Khazanovich D."/>
            <person name="Kisner P."/>
            <person name="Lance K."/>
            <person name="Lara M."/>
            <person name="Lee W."/>
            <person name="Lennon N."/>
            <person name="Letendre F."/>
            <person name="LeVine R."/>
            <person name="Lipovsky A."/>
            <person name="Liu X."/>
            <person name="Liu J."/>
            <person name="Liu S."/>
            <person name="Lokyitsang T."/>
            <person name="Lokyitsang Y."/>
            <person name="Lubonja R."/>
            <person name="Lui A."/>
            <person name="MacDonald P."/>
            <person name="Magnisalis V."/>
            <person name="Maru K."/>
            <person name="Matthews C."/>
            <person name="McCusker W."/>
            <person name="McDonough S."/>
            <person name="Mehta T."/>
            <person name="Meldrim J."/>
            <person name="Meneus L."/>
            <person name="Mihai O."/>
            <person name="Mihalev A."/>
            <person name="Mihova T."/>
            <person name="Mittelman R."/>
            <person name="Mlenga V."/>
            <person name="Montmayeur A."/>
            <person name="Mulrain L."/>
            <person name="Navidi A."/>
            <person name="Naylor J."/>
            <person name="Negash T."/>
            <person name="Nguyen T."/>
            <person name="Nguyen N."/>
            <person name="Nicol R."/>
            <person name="Norbu C."/>
            <person name="Norbu N."/>
            <person name="Novod N."/>
            <person name="O'Neill B."/>
            <person name="Osman S."/>
            <person name="Markiewicz E."/>
            <person name="Oyono O.L."/>
            <person name="Patti C."/>
            <person name="Phunkhang P."/>
            <person name="Pierre F."/>
            <person name="Priest M."/>
            <person name="Raghuraman S."/>
            <person name="Rege F."/>
            <person name="Reyes R."/>
            <person name="Rise C."/>
            <person name="Rogov P."/>
            <person name="Ross K."/>
            <person name="Ryan E."/>
            <person name="Settipalli S."/>
            <person name="Shea T."/>
            <person name="Sherpa N."/>
            <person name="Shi L."/>
            <person name="Shih D."/>
            <person name="Sparrow T."/>
            <person name="Spaulding J."/>
            <person name="Stalker J."/>
            <person name="Stange-Thomann N."/>
            <person name="Stavropoulos S."/>
            <person name="Stone C."/>
            <person name="Strader C."/>
            <person name="Tesfaye S."/>
            <person name="Thomson T."/>
            <person name="Thoulutsang Y."/>
            <person name="Thoulutsang D."/>
            <person name="Topham K."/>
            <person name="Topping I."/>
            <person name="Tsamla T."/>
            <person name="Vassiliev H."/>
            <person name="Vo A."/>
            <person name="Wangchuk T."/>
            <person name="Wangdi T."/>
            <person name="Weiand M."/>
            <person name="Wilkinson J."/>
            <person name="Wilson A."/>
            <person name="Yadav S."/>
            <person name="Young G."/>
            <person name="Yu Q."/>
            <person name="Zembek L."/>
            <person name="Zhong D."/>
            <person name="Zimmer A."/>
            <person name="Zwirko Z."/>
            <person name="Jaffe D.B."/>
            <person name="Alvarez P."/>
            <person name="Brockman W."/>
            <person name="Butler J."/>
            <person name="Chin C."/>
            <person name="Gnerre S."/>
            <person name="Grabherr M."/>
            <person name="Kleber M."/>
            <person name="Mauceli E."/>
            <person name="MacCallum I."/>
        </authorList>
    </citation>
    <scope>NUCLEOTIDE SEQUENCE [LARGE SCALE GENOMIC DNA]</scope>
    <source>
        <strain evidence="3">white501</strain>
    </source>
</reference>
<feature type="region of interest" description="Disordered" evidence="1">
    <location>
        <begin position="71"/>
        <end position="100"/>
    </location>
</feature>
<evidence type="ECO:0000313" key="3">
    <source>
        <dbReference type="Proteomes" id="UP000000304"/>
    </source>
</evidence>
<evidence type="ECO:0000313" key="2">
    <source>
        <dbReference type="EMBL" id="EDX10009.1"/>
    </source>
</evidence>
<dbReference type="AlphaFoldDB" id="B4QPL8"/>
<accession>B4QPL8</accession>
<dbReference type="HOGENOM" id="CLU_1671177_0_0_1"/>
<dbReference type="OMA" id="WFVTRID"/>
<feature type="compositionally biased region" description="Acidic residues" evidence="1">
    <location>
        <begin position="82"/>
        <end position="100"/>
    </location>
</feature>
<gene>
    <name evidence="2" type="primary">Dsim\GD14269</name>
    <name evidence="2" type="ORF">Dsim_GD14269</name>
</gene>
<dbReference type="Proteomes" id="UP000000304">
    <property type="component" value="Chromosome 3L"/>
</dbReference>
<evidence type="ECO:0000256" key="1">
    <source>
        <dbReference type="SAM" id="MobiDB-lite"/>
    </source>
</evidence>
<keyword evidence="3" id="KW-1185">Reference proteome</keyword>